<evidence type="ECO:0000313" key="3">
    <source>
        <dbReference type="Proteomes" id="UP001408356"/>
    </source>
</evidence>
<comment type="caution">
    <text evidence="2">The sequence shown here is derived from an EMBL/GenBank/DDBJ whole genome shotgun (WGS) entry which is preliminary data.</text>
</comment>
<feature type="compositionally biased region" description="Basic and acidic residues" evidence="1">
    <location>
        <begin position="198"/>
        <end position="208"/>
    </location>
</feature>
<keyword evidence="3" id="KW-1185">Reference proteome</keyword>
<feature type="region of interest" description="Disordered" evidence="1">
    <location>
        <begin position="113"/>
        <end position="132"/>
    </location>
</feature>
<name>A0ABR2V9Y8_9PEZI</name>
<evidence type="ECO:0000313" key="2">
    <source>
        <dbReference type="EMBL" id="KAK9423727.1"/>
    </source>
</evidence>
<dbReference type="EMBL" id="JARVKF010000059">
    <property type="protein sequence ID" value="KAK9423727.1"/>
    <property type="molecule type" value="Genomic_DNA"/>
</dbReference>
<gene>
    <name evidence="2" type="ORF">SUNI508_13920</name>
</gene>
<sequence>MSNSRGGQDWQAPEEYQDTTTHQQEYGDYDSYDALGYSYAPGDQDYTHRAALPGASSYHPAPQVRSFQDFDRYLSSTGDNDDQSNYPHWEATVTHHATESFPAESNTATRDFATSNQDYGFGPDHQFHPTGYDNQMVSQISVEEGPAEYQGDHPSQVTEEPESIGGHYGEIGDSDQHSSGHSFSSNEPNQGSVLSDGGDERRDERHGDPSYSQAAIDRLDMDMVLSGDRVKRQRVLMSNVDNYDNAISRPESSSSSSKGRNNKGRSTQRSSKTTQSSNRPRSGSNEKKIALRETAPKILVIIRQADNISPRLEFVL</sequence>
<proteinExistence type="predicted"/>
<feature type="region of interest" description="Disordered" evidence="1">
    <location>
        <begin position="241"/>
        <end position="290"/>
    </location>
</feature>
<reference evidence="2 3" key="1">
    <citation type="journal article" date="2024" name="J. Plant Pathol.">
        <title>Sequence and assembly of the genome of Seiridium unicorne, isolate CBS 538.82, causal agent of cypress canker disease.</title>
        <authorList>
            <person name="Scali E."/>
            <person name="Rocca G.D."/>
            <person name="Danti R."/>
            <person name="Garbelotto M."/>
            <person name="Barberini S."/>
            <person name="Baroncelli R."/>
            <person name="Emiliani G."/>
        </authorList>
    </citation>
    <scope>NUCLEOTIDE SEQUENCE [LARGE SCALE GENOMIC DNA]</scope>
    <source>
        <strain evidence="2 3">BM-138-508</strain>
    </source>
</reference>
<feature type="region of interest" description="Disordered" evidence="1">
    <location>
        <begin position="1"/>
        <end position="63"/>
    </location>
</feature>
<protein>
    <submittedName>
        <fullName evidence="2">Uncharacterized protein</fullName>
    </submittedName>
</protein>
<feature type="compositionally biased region" description="Low complexity" evidence="1">
    <location>
        <begin position="252"/>
        <end position="277"/>
    </location>
</feature>
<feature type="region of interest" description="Disordered" evidence="1">
    <location>
        <begin position="145"/>
        <end position="215"/>
    </location>
</feature>
<organism evidence="2 3">
    <name type="scientific">Seiridium unicorne</name>
    <dbReference type="NCBI Taxonomy" id="138068"/>
    <lineage>
        <taxon>Eukaryota</taxon>
        <taxon>Fungi</taxon>
        <taxon>Dikarya</taxon>
        <taxon>Ascomycota</taxon>
        <taxon>Pezizomycotina</taxon>
        <taxon>Sordariomycetes</taxon>
        <taxon>Xylariomycetidae</taxon>
        <taxon>Amphisphaeriales</taxon>
        <taxon>Sporocadaceae</taxon>
        <taxon>Seiridium</taxon>
    </lineage>
</organism>
<accession>A0ABR2V9Y8</accession>
<evidence type="ECO:0000256" key="1">
    <source>
        <dbReference type="SAM" id="MobiDB-lite"/>
    </source>
</evidence>
<dbReference type="Proteomes" id="UP001408356">
    <property type="component" value="Unassembled WGS sequence"/>
</dbReference>